<organism evidence="3 4">
    <name type="scientific">Epidermidibacterium keratini</name>
    <dbReference type="NCBI Taxonomy" id="1891644"/>
    <lineage>
        <taxon>Bacteria</taxon>
        <taxon>Bacillati</taxon>
        <taxon>Actinomycetota</taxon>
        <taxon>Actinomycetes</taxon>
        <taxon>Sporichthyales</taxon>
        <taxon>Sporichthyaceae</taxon>
        <taxon>Epidermidibacterium</taxon>
    </lineage>
</organism>
<dbReference type="InterPro" id="IPR023210">
    <property type="entry name" value="NADP_OxRdtase_dom"/>
</dbReference>
<dbReference type="Pfam" id="PF00248">
    <property type="entry name" value="Aldo_ket_red"/>
    <property type="match status" value="1"/>
</dbReference>
<gene>
    <name evidence="3" type="ORF">EK0264_10165</name>
</gene>
<protein>
    <submittedName>
        <fullName evidence="3">Aldo/keto reductase</fullName>
    </submittedName>
</protein>
<dbReference type="GO" id="GO:0016491">
    <property type="term" value="F:oxidoreductase activity"/>
    <property type="evidence" value="ECO:0007669"/>
    <property type="project" value="UniProtKB-KW"/>
</dbReference>
<dbReference type="GO" id="GO:0005829">
    <property type="term" value="C:cytosol"/>
    <property type="evidence" value="ECO:0007669"/>
    <property type="project" value="UniProtKB-ARBA"/>
</dbReference>
<dbReference type="SUPFAM" id="SSF51430">
    <property type="entry name" value="NAD(P)-linked oxidoreductase"/>
    <property type="match status" value="1"/>
</dbReference>
<dbReference type="AlphaFoldDB" id="A0A7L4YNG2"/>
<accession>A0A7L4YNG2</accession>
<dbReference type="PANTHER" id="PTHR43364:SF4">
    <property type="entry name" value="NAD(P)-LINKED OXIDOREDUCTASE SUPERFAMILY PROTEIN"/>
    <property type="match status" value="1"/>
</dbReference>
<evidence type="ECO:0000256" key="1">
    <source>
        <dbReference type="ARBA" id="ARBA00023002"/>
    </source>
</evidence>
<dbReference type="KEGG" id="eke:EK0264_10165"/>
<proteinExistence type="predicted"/>
<keyword evidence="4" id="KW-1185">Reference proteome</keyword>
<evidence type="ECO:0000259" key="2">
    <source>
        <dbReference type="Pfam" id="PF00248"/>
    </source>
</evidence>
<dbReference type="RefSeq" id="WP_159545282.1">
    <property type="nucleotide sequence ID" value="NZ_CP047156.1"/>
</dbReference>
<dbReference type="Gene3D" id="3.20.20.100">
    <property type="entry name" value="NADP-dependent oxidoreductase domain"/>
    <property type="match status" value="1"/>
</dbReference>
<evidence type="ECO:0000313" key="4">
    <source>
        <dbReference type="Proteomes" id="UP000463857"/>
    </source>
</evidence>
<dbReference type="Proteomes" id="UP000463857">
    <property type="component" value="Chromosome"/>
</dbReference>
<dbReference type="InParanoid" id="A0A7L4YNG2"/>
<dbReference type="PANTHER" id="PTHR43364">
    <property type="entry name" value="NADH-SPECIFIC METHYLGLYOXAL REDUCTASE-RELATED"/>
    <property type="match status" value="1"/>
</dbReference>
<dbReference type="FunFam" id="3.20.20.100:FF:000004">
    <property type="entry name" value="Oxidoreductase, aldo/keto reductase"/>
    <property type="match status" value="1"/>
</dbReference>
<dbReference type="InterPro" id="IPR036812">
    <property type="entry name" value="NAD(P)_OxRdtase_dom_sf"/>
</dbReference>
<dbReference type="OrthoDB" id="9768793at2"/>
<dbReference type="EMBL" id="CP047156">
    <property type="protein sequence ID" value="QHC00618.1"/>
    <property type="molecule type" value="Genomic_DNA"/>
</dbReference>
<sequence length="321" mass="34475">MAQLATRTFGSSSLAVTTVGLGCNNFGRAGTATQSLDGTRAVLDRAIDAGVTFLDTADIYGAHPGDSELLMGEVLHGRRDEVVIATKFGHQQVDIEGTESWGMKGTASYVRNALDASLRRLQTDHVDLYQMHTPDPYVPIGETLEALDEQVKAGKALHIGHSNFSPEQVAEAQQVAEENGFTAFISAQNNYSLAHREPEDGLLEACEAAGLGFLPFYPLANGLLTGKYTRSDRPSGTRLSELKPELLDHVDWDQLEALQKICDDAGVSMLQGAIGWLLSRPVVTSVIAGATKPEQVVQNAKAADVELGPDVVKAMDTLFPR</sequence>
<reference evidence="3 4" key="1">
    <citation type="journal article" date="2018" name="Int. J. Syst. Evol. Microbiol.">
        <title>Epidermidibacterium keratini gen. nov., sp. nov., a member of the family Sporichthyaceae, isolated from keratin epidermis.</title>
        <authorList>
            <person name="Lee D.G."/>
            <person name="Trujillo M.E."/>
            <person name="Kang S."/>
            <person name="Nam J.J."/>
            <person name="Kim Y.J."/>
        </authorList>
    </citation>
    <scope>NUCLEOTIDE SEQUENCE [LARGE SCALE GENOMIC DNA]</scope>
    <source>
        <strain evidence="3 4">EPI-7</strain>
    </source>
</reference>
<dbReference type="InterPro" id="IPR050523">
    <property type="entry name" value="AKR_Detox_Biosynth"/>
</dbReference>
<dbReference type="PROSITE" id="PS51257">
    <property type="entry name" value="PROKAR_LIPOPROTEIN"/>
    <property type="match status" value="1"/>
</dbReference>
<dbReference type="FunCoup" id="A0A7L4YNG2">
    <property type="interactions" value="195"/>
</dbReference>
<feature type="domain" description="NADP-dependent oxidoreductase" evidence="2">
    <location>
        <begin position="19"/>
        <end position="317"/>
    </location>
</feature>
<evidence type="ECO:0000313" key="3">
    <source>
        <dbReference type="EMBL" id="QHC00618.1"/>
    </source>
</evidence>
<name>A0A7L4YNG2_9ACTN</name>
<keyword evidence="1" id="KW-0560">Oxidoreductase</keyword>